<evidence type="ECO:0000313" key="2">
    <source>
        <dbReference type="EMBL" id="KAK8177749.1"/>
    </source>
</evidence>
<feature type="region of interest" description="Disordered" evidence="1">
    <location>
        <begin position="197"/>
        <end position="328"/>
    </location>
</feature>
<feature type="compositionally biased region" description="Gly residues" evidence="1">
    <location>
        <begin position="278"/>
        <end position="287"/>
    </location>
</feature>
<proteinExistence type="predicted"/>
<accession>A0ABR1Y7Q4</accession>
<organism evidence="2 3">
    <name type="scientific">Phyllosticta citrichinensis</name>
    <dbReference type="NCBI Taxonomy" id="1130410"/>
    <lineage>
        <taxon>Eukaryota</taxon>
        <taxon>Fungi</taxon>
        <taxon>Dikarya</taxon>
        <taxon>Ascomycota</taxon>
        <taxon>Pezizomycotina</taxon>
        <taxon>Dothideomycetes</taxon>
        <taxon>Dothideomycetes incertae sedis</taxon>
        <taxon>Botryosphaeriales</taxon>
        <taxon>Phyllostictaceae</taxon>
        <taxon>Phyllosticta</taxon>
    </lineage>
</organism>
<comment type="caution">
    <text evidence="2">The sequence shown here is derived from an EMBL/GenBank/DDBJ whole genome shotgun (WGS) entry which is preliminary data.</text>
</comment>
<name>A0ABR1Y7Q4_9PEZI</name>
<dbReference type="Proteomes" id="UP001456524">
    <property type="component" value="Unassembled WGS sequence"/>
</dbReference>
<sequence>MADGRKYPRTVGKTYAPRGPDAGPRGAQSSAGRFLENYRNKRPMFSSVLKRKREPTSSFYNMTKEEVDEAIGNSGKRAKRISWADLNNIHSPDATKLPVAASTDTSCDDAARYLLTLNNKRIEPKLTSSDAPFEDDDVYSRARTKYRELFDRSPYTDNDREFDHIDPKMQTLIELAVERAFAVPVLKLINQALSDEETNVGRSGGAEQLPEEKQHSPLARKNTPHQPPFRFFEPSPDILTTRTQPQSSDSNQPQRGNLPTASRTTYPQAGPSKLHRNGIGGGSGSGIGDSDPFTKAHATHPITWDTTTTDTPGKQKVWTSSSPQPTAVTEEKYANLRRIARRARGSNGEFGSERARQALADAFKPRKDRTYIDDGGFDWASYEDPGARDAAAQGSVTPELFKMPMVAGSDLFSVKSVDPEDAPFVGPKPRSGS</sequence>
<keyword evidence="3" id="KW-1185">Reference proteome</keyword>
<protein>
    <submittedName>
        <fullName evidence="2">Uncharacterized protein</fullName>
    </submittedName>
</protein>
<evidence type="ECO:0000256" key="1">
    <source>
        <dbReference type="SAM" id="MobiDB-lite"/>
    </source>
</evidence>
<feature type="compositionally biased region" description="Polar residues" evidence="1">
    <location>
        <begin position="317"/>
        <end position="327"/>
    </location>
</feature>
<feature type="region of interest" description="Disordered" evidence="1">
    <location>
        <begin position="1"/>
        <end position="34"/>
    </location>
</feature>
<gene>
    <name evidence="2" type="ORF">IWX90DRAFT_482721</name>
</gene>
<reference evidence="2 3" key="1">
    <citation type="journal article" date="2022" name="G3 (Bethesda)">
        <title>Enemy or ally: a genomic approach to elucidate the lifestyle of Phyllosticta citrichinaensis.</title>
        <authorList>
            <person name="Buijs V.A."/>
            <person name="Groenewald J.Z."/>
            <person name="Haridas S."/>
            <person name="LaButti K.M."/>
            <person name="Lipzen A."/>
            <person name="Martin F.M."/>
            <person name="Barry K."/>
            <person name="Grigoriev I.V."/>
            <person name="Crous P.W."/>
            <person name="Seidl M.F."/>
        </authorList>
    </citation>
    <scope>NUCLEOTIDE SEQUENCE [LARGE SCALE GENOMIC DNA]</scope>
    <source>
        <strain evidence="2 3">CBS 129764</strain>
    </source>
</reference>
<feature type="compositionally biased region" description="Polar residues" evidence="1">
    <location>
        <begin position="238"/>
        <end position="267"/>
    </location>
</feature>
<dbReference type="EMBL" id="JBBWUH010000001">
    <property type="protein sequence ID" value="KAK8177749.1"/>
    <property type="molecule type" value="Genomic_DNA"/>
</dbReference>
<evidence type="ECO:0000313" key="3">
    <source>
        <dbReference type="Proteomes" id="UP001456524"/>
    </source>
</evidence>